<dbReference type="InterPro" id="IPR051397">
    <property type="entry name" value="Zn-ADH-like_protein"/>
</dbReference>
<dbReference type="PROSITE" id="PS01162">
    <property type="entry name" value="QOR_ZETA_CRYSTAL"/>
    <property type="match status" value="1"/>
</dbReference>
<name>A0A2P6NMW5_9EUKA</name>
<dbReference type="SUPFAM" id="SSF51735">
    <property type="entry name" value="NAD(P)-binding Rossmann-fold domains"/>
    <property type="match status" value="1"/>
</dbReference>
<organism evidence="2 3">
    <name type="scientific">Planoprotostelium fungivorum</name>
    <dbReference type="NCBI Taxonomy" id="1890364"/>
    <lineage>
        <taxon>Eukaryota</taxon>
        <taxon>Amoebozoa</taxon>
        <taxon>Evosea</taxon>
        <taxon>Variosea</taxon>
        <taxon>Cavosteliida</taxon>
        <taxon>Cavosteliaceae</taxon>
        <taxon>Planoprotostelium</taxon>
    </lineage>
</organism>
<evidence type="ECO:0000259" key="1">
    <source>
        <dbReference type="SMART" id="SM00829"/>
    </source>
</evidence>
<reference evidence="2 3" key="1">
    <citation type="journal article" date="2018" name="Genome Biol. Evol.">
        <title>Multiple Roots of Fruiting Body Formation in Amoebozoa.</title>
        <authorList>
            <person name="Hillmann F."/>
            <person name="Forbes G."/>
            <person name="Novohradska S."/>
            <person name="Ferling I."/>
            <person name="Riege K."/>
            <person name="Groth M."/>
            <person name="Westermann M."/>
            <person name="Marz M."/>
            <person name="Spaller T."/>
            <person name="Winckler T."/>
            <person name="Schaap P."/>
            <person name="Glockner G."/>
        </authorList>
    </citation>
    <scope>NUCLEOTIDE SEQUENCE [LARGE SCALE GENOMIC DNA]</scope>
    <source>
        <strain evidence="2 3">Jena</strain>
    </source>
</reference>
<dbReference type="SUPFAM" id="SSF50129">
    <property type="entry name" value="GroES-like"/>
    <property type="match status" value="1"/>
</dbReference>
<dbReference type="InterPro" id="IPR020843">
    <property type="entry name" value="ER"/>
</dbReference>
<dbReference type="Pfam" id="PF08240">
    <property type="entry name" value="ADH_N"/>
    <property type="match status" value="1"/>
</dbReference>
<dbReference type="GO" id="GO:0008270">
    <property type="term" value="F:zinc ion binding"/>
    <property type="evidence" value="ECO:0007669"/>
    <property type="project" value="InterPro"/>
</dbReference>
<protein>
    <submittedName>
        <fullName evidence="2">Alcohol dehydrogenase</fullName>
    </submittedName>
</protein>
<sequence>MSYEALQCTSLSKNFKEAIEKLTLQKVERVPLKKGEVRVQIYAAAVNFFDLLMLCGQYQHKPALPFTAGTEASGTVIEVGPGVPSYLKPGVDVMIGMSTGAMGDEMITPALNCIPKPKEFSHVEAAGLFVGYSTAYNGLVQRGKLREGETLLVTGAGGGMGMAAVQLGKALGATVIAVASGEDKLAAAKKVGADHTILVPQKDLKSSNVLRDQVNKITKNKGVDVVYDVVGGDLFDQCVRIMGDEGRLLVIGFASGRIPAVPANLPLVKGFSVVGVRAGESMRRHPEYAMEMFQALNGFTSKGHLRPFLEKVYQRGEYREAFAALANRSVVGKSVIQWREAPAKL</sequence>
<dbReference type="PANTHER" id="PTHR43677">
    <property type="entry name" value="SHORT-CHAIN DEHYDROGENASE/REDUCTASE"/>
    <property type="match status" value="1"/>
</dbReference>
<evidence type="ECO:0000313" key="3">
    <source>
        <dbReference type="Proteomes" id="UP000241769"/>
    </source>
</evidence>
<dbReference type="STRING" id="1890364.A0A2P6NMW5"/>
<dbReference type="InterPro" id="IPR013149">
    <property type="entry name" value="ADH-like_C"/>
</dbReference>
<dbReference type="AlphaFoldDB" id="A0A2P6NMW5"/>
<dbReference type="Proteomes" id="UP000241769">
    <property type="component" value="Unassembled WGS sequence"/>
</dbReference>
<dbReference type="PANTHER" id="PTHR43677:SF4">
    <property type="entry name" value="QUINONE OXIDOREDUCTASE-LIKE PROTEIN 2"/>
    <property type="match status" value="1"/>
</dbReference>
<dbReference type="SMART" id="SM00829">
    <property type="entry name" value="PKS_ER"/>
    <property type="match status" value="1"/>
</dbReference>
<dbReference type="GO" id="GO:0016491">
    <property type="term" value="F:oxidoreductase activity"/>
    <property type="evidence" value="ECO:0007669"/>
    <property type="project" value="InterPro"/>
</dbReference>
<dbReference type="InterPro" id="IPR013154">
    <property type="entry name" value="ADH-like_N"/>
</dbReference>
<accession>A0A2P6NMW5</accession>
<dbReference type="InterPro" id="IPR011032">
    <property type="entry name" value="GroES-like_sf"/>
</dbReference>
<dbReference type="Gene3D" id="3.90.180.10">
    <property type="entry name" value="Medium-chain alcohol dehydrogenases, catalytic domain"/>
    <property type="match status" value="1"/>
</dbReference>
<dbReference type="CDD" id="cd08241">
    <property type="entry name" value="QOR1"/>
    <property type="match status" value="1"/>
</dbReference>
<dbReference type="EMBL" id="MDYQ01000047">
    <property type="protein sequence ID" value="PRP85310.1"/>
    <property type="molecule type" value="Genomic_DNA"/>
</dbReference>
<dbReference type="OrthoDB" id="15822at2759"/>
<keyword evidence="3" id="KW-1185">Reference proteome</keyword>
<dbReference type="Pfam" id="PF00107">
    <property type="entry name" value="ADH_zinc_N"/>
    <property type="match status" value="1"/>
</dbReference>
<comment type="caution">
    <text evidence="2">The sequence shown here is derived from an EMBL/GenBank/DDBJ whole genome shotgun (WGS) entry which is preliminary data.</text>
</comment>
<evidence type="ECO:0000313" key="2">
    <source>
        <dbReference type="EMBL" id="PRP85310.1"/>
    </source>
</evidence>
<dbReference type="InterPro" id="IPR002364">
    <property type="entry name" value="Quin_OxRdtase/zeta-crystal_CS"/>
</dbReference>
<dbReference type="InterPro" id="IPR036291">
    <property type="entry name" value="NAD(P)-bd_dom_sf"/>
</dbReference>
<proteinExistence type="predicted"/>
<gene>
    <name evidence="2" type="ORF">PROFUN_06912</name>
</gene>
<dbReference type="Gene3D" id="3.40.50.720">
    <property type="entry name" value="NAD(P)-binding Rossmann-like Domain"/>
    <property type="match status" value="1"/>
</dbReference>
<feature type="domain" description="Enoyl reductase (ER)" evidence="1">
    <location>
        <begin position="17"/>
        <end position="336"/>
    </location>
</feature>
<dbReference type="InParanoid" id="A0A2P6NMW5"/>